<proteinExistence type="predicted"/>
<name>A0AAV9RXQ2_9TELE</name>
<evidence type="ECO:0000313" key="1">
    <source>
        <dbReference type="EMBL" id="KAK5613608.1"/>
    </source>
</evidence>
<organism evidence="1 2">
    <name type="scientific">Crenichthys baileyi</name>
    <name type="common">White River springfish</name>
    <dbReference type="NCBI Taxonomy" id="28760"/>
    <lineage>
        <taxon>Eukaryota</taxon>
        <taxon>Metazoa</taxon>
        <taxon>Chordata</taxon>
        <taxon>Craniata</taxon>
        <taxon>Vertebrata</taxon>
        <taxon>Euteleostomi</taxon>
        <taxon>Actinopterygii</taxon>
        <taxon>Neopterygii</taxon>
        <taxon>Teleostei</taxon>
        <taxon>Neoteleostei</taxon>
        <taxon>Acanthomorphata</taxon>
        <taxon>Ovalentaria</taxon>
        <taxon>Atherinomorphae</taxon>
        <taxon>Cyprinodontiformes</taxon>
        <taxon>Goodeidae</taxon>
        <taxon>Crenichthys</taxon>
    </lineage>
</organism>
<dbReference type="Proteomes" id="UP001311232">
    <property type="component" value="Unassembled WGS sequence"/>
</dbReference>
<gene>
    <name evidence="1" type="ORF">CRENBAI_018793</name>
</gene>
<protein>
    <submittedName>
        <fullName evidence="1">Uncharacterized protein</fullName>
    </submittedName>
</protein>
<dbReference type="AlphaFoldDB" id="A0AAV9RXQ2"/>
<evidence type="ECO:0000313" key="2">
    <source>
        <dbReference type="Proteomes" id="UP001311232"/>
    </source>
</evidence>
<sequence>MQWPAVKLKAQKRYIAAPNSPESQPDFYAETHSPTLPHILLRVINYAGKLLALRGKIAATIWRQPQFLLNLSHICSPAPTPRIHCNRRKSC</sequence>
<keyword evidence="2" id="KW-1185">Reference proteome</keyword>
<reference evidence="1 2" key="1">
    <citation type="submission" date="2021-06" db="EMBL/GenBank/DDBJ databases">
        <authorList>
            <person name="Palmer J.M."/>
        </authorList>
    </citation>
    <scope>NUCLEOTIDE SEQUENCE [LARGE SCALE GENOMIC DNA]</scope>
    <source>
        <strain evidence="1 2">MEX-2019</strain>
        <tissue evidence="1">Muscle</tissue>
    </source>
</reference>
<dbReference type="EMBL" id="JAHHUM010001199">
    <property type="protein sequence ID" value="KAK5613608.1"/>
    <property type="molecule type" value="Genomic_DNA"/>
</dbReference>
<comment type="caution">
    <text evidence="1">The sequence shown here is derived from an EMBL/GenBank/DDBJ whole genome shotgun (WGS) entry which is preliminary data.</text>
</comment>
<accession>A0AAV9RXQ2</accession>